<organism evidence="2 3">
    <name type="scientific">Streptomyces albospinus</name>
    <dbReference type="NCBI Taxonomy" id="285515"/>
    <lineage>
        <taxon>Bacteria</taxon>
        <taxon>Bacillati</taxon>
        <taxon>Actinomycetota</taxon>
        <taxon>Actinomycetes</taxon>
        <taxon>Kitasatosporales</taxon>
        <taxon>Streptomycetaceae</taxon>
        <taxon>Streptomyces</taxon>
    </lineage>
</organism>
<keyword evidence="3" id="KW-1185">Reference proteome</keyword>
<reference evidence="3" key="1">
    <citation type="journal article" date="2019" name="Int. J. Syst. Evol. Microbiol.">
        <title>The Global Catalogue of Microorganisms (GCM) 10K type strain sequencing project: providing services to taxonomists for standard genome sequencing and annotation.</title>
        <authorList>
            <consortium name="The Broad Institute Genomics Platform"/>
            <consortium name="The Broad Institute Genome Sequencing Center for Infectious Disease"/>
            <person name="Wu L."/>
            <person name="Ma J."/>
        </authorList>
    </citation>
    <scope>NUCLEOTIDE SEQUENCE [LARGE SCALE GENOMIC DNA]</scope>
    <source>
        <strain evidence="3">JCM 3399</strain>
    </source>
</reference>
<protein>
    <submittedName>
        <fullName evidence="2">Uncharacterized protein</fullName>
    </submittedName>
</protein>
<feature type="region of interest" description="Disordered" evidence="1">
    <location>
        <begin position="23"/>
        <end position="50"/>
    </location>
</feature>
<evidence type="ECO:0000256" key="1">
    <source>
        <dbReference type="SAM" id="MobiDB-lite"/>
    </source>
</evidence>
<evidence type="ECO:0000313" key="3">
    <source>
        <dbReference type="Proteomes" id="UP000654471"/>
    </source>
</evidence>
<evidence type="ECO:0000313" key="2">
    <source>
        <dbReference type="EMBL" id="GGU55374.1"/>
    </source>
</evidence>
<feature type="compositionally biased region" description="Pro residues" evidence="1">
    <location>
        <begin position="34"/>
        <end position="50"/>
    </location>
</feature>
<gene>
    <name evidence="2" type="ORF">GCM10010211_20100</name>
</gene>
<proteinExistence type="predicted"/>
<accession>A0ABQ2UV05</accession>
<dbReference type="EMBL" id="BMRP01000005">
    <property type="protein sequence ID" value="GGU55374.1"/>
    <property type="molecule type" value="Genomic_DNA"/>
</dbReference>
<sequence>MRWALNYPPPAAAAFPKYARADGTSPFKDALVTPPYPPLPETPPPGGVPD</sequence>
<name>A0ABQ2UV05_9ACTN</name>
<dbReference type="Proteomes" id="UP000654471">
    <property type="component" value="Unassembled WGS sequence"/>
</dbReference>
<comment type="caution">
    <text evidence="2">The sequence shown here is derived from an EMBL/GenBank/DDBJ whole genome shotgun (WGS) entry which is preliminary data.</text>
</comment>